<keyword evidence="3" id="KW-1185">Reference proteome</keyword>
<evidence type="ECO:0000256" key="1">
    <source>
        <dbReference type="SAM" id="MobiDB-lite"/>
    </source>
</evidence>
<dbReference type="EMBL" id="BPEY01000195">
    <property type="protein sequence ID" value="GIU52527.1"/>
    <property type="molecule type" value="Genomic_DNA"/>
</dbReference>
<gene>
    <name evidence="2" type="ORF">TUM4438_45490</name>
</gene>
<sequence length="108" mass="12180">MDSHEKTDEELLEEAMMSLDEPLPDMTEVDEGMSADNHNPNVSPTLEALEVSRRPQGVTVCETCPNSVWQASKDKVQCYCRVMYLVTWDSNDPETLLTHCDGEFLGQD</sequence>
<proteinExistence type="predicted"/>
<dbReference type="Proteomes" id="UP000887104">
    <property type="component" value="Unassembled WGS sequence"/>
</dbReference>
<organism evidence="2 3">
    <name type="scientific">Shewanella sairae</name>
    <dbReference type="NCBI Taxonomy" id="190310"/>
    <lineage>
        <taxon>Bacteria</taxon>
        <taxon>Pseudomonadati</taxon>
        <taxon>Pseudomonadota</taxon>
        <taxon>Gammaproteobacteria</taxon>
        <taxon>Alteromonadales</taxon>
        <taxon>Shewanellaceae</taxon>
        <taxon>Shewanella</taxon>
    </lineage>
</organism>
<comment type="caution">
    <text evidence="2">The sequence shown here is derived from an EMBL/GenBank/DDBJ whole genome shotgun (WGS) entry which is preliminary data.</text>
</comment>
<reference evidence="2" key="1">
    <citation type="submission" date="2021-05" db="EMBL/GenBank/DDBJ databases">
        <title>Molecular characterization for Shewanella algae harboring chromosomal blaOXA-55-like strains isolated from clinical and environment sample.</title>
        <authorList>
            <person name="Ohama Y."/>
            <person name="Aoki K."/>
            <person name="Harada S."/>
            <person name="Moriya K."/>
            <person name="Ishii Y."/>
            <person name="Tateda K."/>
        </authorList>
    </citation>
    <scope>NUCLEOTIDE SEQUENCE</scope>
    <source>
        <strain evidence="2">JCM 11563</strain>
    </source>
</reference>
<accession>A0ABQ4PS38</accession>
<feature type="region of interest" description="Disordered" evidence="1">
    <location>
        <begin position="1"/>
        <end position="43"/>
    </location>
</feature>
<evidence type="ECO:0000313" key="2">
    <source>
        <dbReference type="EMBL" id="GIU52527.1"/>
    </source>
</evidence>
<name>A0ABQ4PS38_9GAMM</name>
<protein>
    <recommendedName>
        <fullName evidence="4">TraH protein</fullName>
    </recommendedName>
</protein>
<evidence type="ECO:0000313" key="3">
    <source>
        <dbReference type="Proteomes" id="UP000887104"/>
    </source>
</evidence>
<evidence type="ECO:0008006" key="4">
    <source>
        <dbReference type="Google" id="ProtNLM"/>
    </source>
</evidence>